<dbReference type="EMBL" id="CM037628">
    <property type="protein sequence ID" value="KAH7996798.1"/>
    <property type="molecule type" value="Genomic_DNA"/>
</dbReference>
<comment type="caution">
    <text evidence="1">The sequence shown here is derived from an EMBL/GenBank/DDBJ whole genome shotgun (WGS) entry which is preliminary data.</text>
</comment>
<gene>
    <name evidence="1" type="ORF">K3G42_011039</name>
</gene>
<evidence type="ECO:0000313" key="2">
    <source>
        <dbReference type="Proteomes" id="UP000827872"/>
    </source>
</evidence>
<reference evidence="1" key="1">
    <citation type="submission" date="2021-08" db="EMBL/GenBank/DDBJ databases">
        <title>The first chromosome-level gecko genome reveals the dynamic sex chromosomes of Neotropical dwarf geckos (Sphaerodactylidae: Sphaerodactylus).</title>
        <authorList>
            <person name="Pinto B.J."/>
            <person name="Keating S.E."/>
            <person name="Gamble T."/>
        </authorList>
    </citation>
    <scope>NUCLEOTIDE SEQUENCE</scope>
    <source>
        <strain evidence="1">TG3544</strain>
    </source>
</reference>
<dbReference type="Proteomes" id="UP000827872">
    <property type="component" value="Linkage Group LG15"/>
</dbReference>
<sequence>MTCQKDEECCLGYLCVWGKCAEGVSRGESGTRCDPNQEECSPGLCCTASNALSFPLCVPYPKEGEECQTPSANFFGMMGWGSQSAFAKSGKYCPCAKGLQCRRKRYTISTCEKLENSVDVNNLGGQLLDFEPILMNRDKEEAYYDDSRQDGPLAIVSLPKGPYYMEDAGLSEDYEEKRLSPWEGSRDDPNQSDFLELEHLADQMGQYFGPGFY</sequence>
<protein>
    <submittedName>
        <fullName evidence="1">Uncharacterized protein</fullName>
    </submittedName>
</protein>
<proteinExistence type="predicted"/>
<keyword evidence="2" id="KW-1185">Reference proteome</keyword>
<name>A0ACB8EWA8_9SAUR</name>
<organism evidence="1 2">
    <name type="scientific">Sphaerodactylus townsendi</name>
    <dbReference type="NCBI Taxonomy" id="933632"/>
    <lineage>
        <taxon>Eukaryota</taxon>
        <taxon>Metazoa</taxon>
        <taxon>Chordata</taxon>
        <taxon>Craniata</taxon>
        <taxon>Vertebrata</taxon>
        <taxon>Euteleostomi</taxon>
        <taxon>Lepidosauria</taxon>
        <taxon>Squamata</taxon>
        <taxon>Bifurcata</taxon>
        <taxon>Gekkota</taxon>
        <taxon>Sphaerodactylidae</taxon>
        <taxon>Sphaerodactylus</taxon>
    </lineage>
</organism>
<accession>A0ACB8EWA8</accession>
<evidence type="ECO:0000313" key="1">
    <source>
        <dbReference type="EMBL" id="KAH7996798.1"/>
    </source>
</evidence>